<sequence length="375" mass="42028">MLNPFVPPEALWERLLSTFPSATAPTLVHRAYDVASRAHTNQRRKEGTPYLVHPLRVALILAEERGLTDAEMVAAALLHDVVEDSAFTVEDVAAQISPTVADLVRWLTKPPAENGDTEARDAAYFTALLDAPLAARLVKLADRLDNVRYLHTACNPRWARAYRAETRRWVLPIADRTDAWFATHLRTYAGDETLQPWETRATRILYTAEPWLTLVADTIEREPDDPAPVEDFYRVKSPEYVLVVPRFADGRYLTLRQYRHGVGCIFRQFPAGVVDAGETPRRAAERELLEETGYIAERWVSLGAYVVDVNRGSGRAHFYLADGIVPYQGERPPSDDLEAHEVVILSREAIAAQVTLGTFHSLACVAAFALAEQTR</sequence>
<dbReference type="RefSeq" id="WP_054493979.1">
    <property type="nucleotide sequence ID" value="NZ_BBZA01000241.1"/>
</dbReference>
<reference evidence="4" key="2">
    <citation type="submission" date="2015-08" db="EMBL/GenBank/DDBJ databases">
        <title>Draft Genome Sequence of a Heterotrophic Facultative Anaerobic Bacterium Ardenticatena maritima Strain 110S.</title>
        <authorList>
            <person name="Kawaichi S."/>
            <person name="Yoshida T."/>
            <person name="Sako Y."/>
            <person name="Nakamura R."/>
        </authorList>
    </citation>
    <scope>NUCLEOTIDE SEQUENCE [LARGE SCALE GENOMIC DNA]</scope>
    <source>
        <strain evidence="4">110S</strain>
    </source>
</reference>
<organism evidence="3 4">
    <name type="scientific">Ardenticatena maritima</name>
    <dbReference type="NCBI Taxonomy" id="872965"/>
    <lineage>
        <taxon>Bacteria</taxon>
        <taxon>Bacillati</taxon>
        <taxon>Chloroflexota</taxon>
        <taxon>Ardenticatenia</taxon>
        <taxon>Ardenticatenales</taxon>
        <taxon>Ardenticatenaceae</taxon>
        <taxon>Ardenticatena</taxon>
    </lineage>
</organism>
<feature type="domain" description="Nudix hydrolase" evidence="2">
    <location>
        <begin position="234"/>
        <end position="370"/>
    </location>
</feature>
<dbReference type="SUPFAM" id="SSF109604">
    <property type="entry name" value="HD-domain/PDEase-like"/>
    <property type="match status" value="1"/>
</dbReference>
<evidence type="ECO:0000313" key="4">
    <source>
        <dbReference type="Proteomes" id="UP000037784"/>
    </source>
</evidence>
<keyword evidence="4" id="KW-1185">Reference proteome</keyword>
<evidence type="ECO:0000313" key="3">
    <source>
        <dbReference type="EMBL" id="GAP64270.1"/>
    </source>
</evidence>
<evidence type="ECO:0000256" key="1">
    <source>
        <dbReference type="ARBA" id="ARBA00022801"/>
    </source>
</evidence>
<dbReference type="Gene3D" id="3.90.79.10">
    <property type="entry name" value="Nucleoside Triphosphate Pyrophosphohydrolase"/>
    <property type="match status" value="1"/>
</dbReference>
<dbReference type="CDD" id="cd00077">
    <property type="entry name" value="HDc"/>
    <property type="match status" value="1"/>
</dbReference>
<dbReference type="PANTHER" id="PTHR46246:SF1">
    <property type="entry name" value="GUANOSINE-3',5'-BIS(DIPHOSPHATE) 3'-PYROPHOSPHOHYDROLASE MESH1"/>
    <property type="match status" value="1"/>
</dbReference>
<dbReference type="InterPro" id="IPR000086">
    <property type="entry name" value="NUDIX_hydrolase_dom"/>
</dbReference>
<accession>A0A0M9UDR6</accession>
<evidence type="ECO:0000259" key="2">
    <source>
        <dbReference type="PROSITE" id="PS51462"/>
    </source>
</evidence>
<dbReference type="CDD" id="cd03424">
    <property type="entry name" value="NUDIX_ADPRase_Nudt5_UGPPase_Nudt14"/>
    <property type="match status" value="1"/>
</dbReference>
<keyword evidence="1" id="KW-0378">Hydrolase</keyword>
<comment type="caution">
    <text evidence="3">The sequence shown here is derived from an EMBL/GenBank/DDBJ whole genome shotgun (WGS) entry which is preliminary data.</text>
</comment>
<protein>
    <recommendedName>
        <fullName evidence="2">Nudix hydrolase domain-containing protein</fullName>
    </recommendedName>
</protein>
<dbReference type="InterPro" id="IPR015797">
    <property type="entry name" value="NUDIX_hydrolase-like_dom_sf"/>
</dbReference>
<dbReference type="InterPro" id="IPR003607">
    <property type="entry name" value="HD/PDEase_dom"/>
</dbReference>
<dbReference type="PANTHER" id="PTHR46246">
    <property type="entry name" value="GUANOSINE-3',5'-BIS(DIPHOSPHATE) 3'-PYROPHOSPHOHYDROLASE MESH1"/>
    <property type="match status" value="1"/>
</dbReference>
<dbReference type="InParanoid" id="A0A0M9UDR6"/>
<name>A0A0M9UDR6_9CHLR</name>
<dbReference type="InterPro" id="IPR052194">
    <property type="entry name" value="MESH1"/>
</dbReference>
<dbReference type="Proteomes" id="UP000037784">
    <property type="component" value="Unassembled WGS sequence"/>
</dbReference>
<dbReference type="SMART" id="SM00471">
    <property type="entry name" value="HDc"/>
    <property type="match status" value="1"/>
</dbReference>
<dbReference type="PROSITE" id="PS00893">
    <property type="entry name" value="NUDIX_BOX"/>
    <property type="match status" value="1"/>
</dbReference>
<dbReference type="InterPro" id="IPR020084">
    <property type="entry name" value="NUDIX_hydrolase_CS"/>
</dbReference>
<dbReference type="SUPFAM" id="SSF55811">
    <property type="entry name" value="Nudix"/>
    <property type="match status" value="1"/>
</dbReference>
<dbReference type="OrthoDB" id="9806150at2"/>
<dbReference type="Pfam" id="PF13328">
    <property type="entry name" value="HD_4"/>
    <property type="match status" value="1"/>
</dbReference>
<dbReference type="GO" id="GO:0008893">
    <property type="term" value="F:guanosine-3',5'-bis(diphosphate) 3'-diphosphatase activity"/>
    <property type="evidence" value="ECO:0007669"/>
    <property type="project" value="TreeGrafter"/>
</dbReference>
<proteinExistence type="predicted"/>
<dbReference type="EMBL" id="BBZA01000241">
    <property type="protein sequence ID" value="GAP64270.1"/>
    <property type="molecule type" value="Genomic_DNA"/>
</dbReference>
<dbReference type="AlphaFoldDB" id="A0A0M9UDR6"/>
<dbReference type="Pfam" id="PF00293">
    <property type="entry name" value="NUDIX"/>
    <property type="match status" value="1"/>
</dbReference>
<reference evidence="3 4" key="1">
    <citation type="journal article" date="2015" name="Genome Announc.">
        <title>Draft Genome Sequence of a Heterotrophic Facultative Anaerobic Thermophilic Bacterium, Ardenticatena maritima Strain 110ST.</title>
        <authorList>
            <person name="Kawaichi S."/>
            <person name="Yoshida T."/>
            <person name="Sako Y."/>
            <person name="Nakamura R."/>
        </authorList>
    </citation>
    <scope>NUCLEOTIDE SEQUENCE [LARGE SCALE GENOMIC DNA]</scope>
    <source>
        <strain evidence="3 4">110S</strain>
    </source>
</reference>
<dbReference type="PROSITE" id="PS51462">
    <property type="entry name" value="NUDIX"/>
    <property type="match status" value="1"/>
</dbReference>
<gene>
    <name evidence="3" type="ORF">ARMA_2693</name>
</gene>
<dbReference type="Gene3D" id="1.10.3210.10">
    <property type="entry name" value="Hypothetical protein af1432"/>
    <property type="match status" value="1"/>
</dbReference>